<comment type="caution">
    <text evidence="1">The sequence shown here is derived from an EMBL/GenBank/DDBJ whole genome shotgun (WGS) entry which is preliminary data.</text>
</comment>
<dbReference type="AlphaFoldDB" id="A0A0G1KB06"/>
<protein>
    <submittedName>
        <fullName evidence="1">Uncharacterized protein</fullName>
    </submittedName>
</protein>
<dbReference type="Proteomes" id="UP000034032">
    <property type="component" value="Unassembled WGS sequence"/>
</dbReference>
<organism evidence="1 2">
    <name type="scientific">Candidatus Yanofskybacteria bacterium GW2011_GWA2_44_9</name>
    <dbReference type="NCBI Taxonomy" id="1619025"/>
    <lineage>
        <taxon>Bacteria</taxon>
        <taxon>Candidatus Yanofskyibacteriota</taxon>
    </lineage>
</organism>
<evidence type="ECO:0000313" key="1">
    <source>
        <dbReference type="EMBL" id="KKT80775.1"/>
    </source>
</evidence>
<gene>
    <name evidence="1" type="ORF">UW79_C0035G0012</name>
</gene>
<evidence type="ECO:0000313" key="2">
    <source>
        <dbReference type="Proteomes" id="UP000034032"/>
    </source>
</evidence>
<sequence>KEIKFSEYHIDHFVREEERVLEVMVFIPKFNPDPEKVGHPFFKLVPTYSNGVLRRLQDILPED</sequence>
<reference evidence="1 2" key="1">
    <citation type="journal article" date="2015" name="Nature">
        <title>rRNA introns, odd ribosomes, and small enigmatic genomes across a large radiation of phyla.</title>
        <authorList>
            <person name="Brown C.T."/>
            <person name="Hug L.A."/>
            <person name="Thomas B.C."/>
            <person name="Sharon I."/>
            <person name="Castelle C.J."/>
            <person name="Singh A."/>
            <person name="Wilkins M.J."/>
            <person name="Williams K.H."/>
            <person name="Banfield J.F."/>
        </authorList>
    </citation>
    <scope>NUCLEOTIDE SEQUENCE [LARGE SCALE GENOMIC DNA]</scope>
</reference>
<accession>A0A0G1KB06</accession>
<name>A0A0G1KB06_9BACT</name>
<feature type="non-terminal residue" evidence="1">
    <location>
        <position position="1"/>
    </location>
</feature>
<dbReference type="EMBL" id="LCJR01000035">
    <property type="protein sequence ID" value="KKT80775.1"/>
    <property type="molecule type" value="Genomic_DNA"/>
</dbReference>
<proteinExistence type="predicted"/>